<gene>
    <name evidence="8" type="ORF">EOD39_9082</name>
</gene>
<dbReference type="SUPFAM" id="SSF47576">
    <property type="entry name" value="Calponin-homology domain, CH-domain"/>
    <property type="match status" value="1"/>
</dbReference>
<feature type="region of interest" description="Disordered" evidence="6">
    <location>
        <begin position="1902"/>
        <end position="1921"/>
    </location>
</feature>
<feature type="region of interest" description="Disordered" evidence="6">
    <location>
        <begin position="1712"/>
        <end position="1746"/>
    </location>
</feature>
<dbReference type="Pfam" id="PF22544">
    <property type="entry name" value="HYDIN_VesB_CFA65-like_Ig"/>
    <property type="match status" value="1"/>
</dbReference>
<feature type="domain" description="Calponin-homology (CH)" evidence="7">
    <location>
        <begin position="1436"/>
        <end position="1560"/>
    </location>
</feature>
<dbReference type="InterPro" id="IPR053879">
    <property type="entry name" value="HYDIN_VesB_CFA65-like_Ig"/>
</dbReference>
<evidence type="ECO:0000259" key="7">
    <source>
        <dbReference type="PROSITE" id="PS50021"/>
    </source>
</evidence>
<keyword evidence="3" id="KW-0963">Cytoplasm</keyword>
<keyword evidence="8" id="KW-0282">Flagellum</keyword>
<evidence type="ECO:0000256" key="4">
    <source>
        <dbReference type="ARBA" id="ARBA00023069"/>
    </source>
</evidence>
<dbReference type="InterPro" id="IPR058952">
    <property type="entry name" value="Ig_CFAP47"/>
</dbReference>
<evidence type="ECO:0000256" key="5">
    <source>
        <dbReference type="ARBA" id="ARBA00023273"/>
    </source>
</evidence>
<evidence type="ECO:0000256" key="2">
    <source>
        <dbReference type="ARBA" id="ARBA00004496"/>
    </source>
</evidence>
<dbReference type="Pfam" id="PF24529">
    <property type="entry name" value="CFAP47"/>
    <property type="match status" value="1"/>
</dbReference>
<dbReference type="GO" id="GO:0005929">
    <property type="term" value="C:cilium"/>
    <property type="evidence" value="ECO:0007669"/>
    <property type="project" value="UniProtKB-SubCell"/>
</dbReference>
<dbReference type="Gene3D" id="2.60.40.10">
    <property type="entry name" value="Immunoglobulins"/>
    <property type="match status" value="5"/>
</dbReference>
<feature type="compositionally biased region" description="Basic and acidic residues" evidence="6">
    <location>
        <begin position="1713"/>
        <end position="1725"/>
    </location>
</feature>
<dbReference type="GO" id="GO:0005737">
    <property type="term" value="C:cytoplasm"/>
    <property type="evidence" value="ECO:0007669"/>
    <property type="project" value="UniProtKB-SubCell"/>
</dbReference>
<proteinExistence type="predicted"/>
<feature type="compositionally biased region" description="Basic and acidic residues" evidence="6">
    <location>
        <begin position="1191"/>
        <end position="1200"/>
    </location>
</feature>
<dbReference type="PANTHER" id="PTHR45912:SF3">
    <property type="entry name" value="CILIA- AND FLAGELLA-ASSOCIATED PROTEIN 47"/>
    <property type="match status" value="1"/>
</dbReference>
<keyword evidence="5" id="KW-0966">Cell projection</keyword>
<feature type="region of interest" description="Disordered" evidence="6">
    <location>
        <begin position="1181"/>
        <end position="1204"/>
    </location>
</feature>
<dbReference type="InterPro" id="IPR013783">
    <property type="entry name" value="Ig-like_fold"/>
</dbReference>
<dbReference type="SUPFAM" id="SSF49354">
    <property type="entry name" value="PapD-like"/>
    <property type="match status" value="1"/>
</dbReference>
<feature type="region of interest" description="Disordered" evidence="6">
    <location>
        <begin position="2186"/>
        <end position="2207"/>
    </location>
</feature>
<dbReference type="InterPro" id="IPR036872">
    <property type="entry name" value="CH_dom_sf"/>
</dbReference>
<keyword evidence="9" id="KW-1185">Reference proteome</keyword>
<dbReference type="InterPro" id="IPR008962">
    <property type="entry name" value="PapD-like_sf"/>
</dbReference>
<sequence>MEDDVSGVRISPPFLKFLDVKAGKSYKAIVCVKNNGKTSKRIQIKGAVSKNFKLTVVNPDKPIAPGLQVFATVEYLPENDENFRDRLILLADEAIMEIPLLVFSSSCYLDIESEVDFGKVVANSTVLSKEIGIVNHGSAPGAFKIKYQGNLPITIVPTSGIVEPKTMQLIKVELCTDRSRTINEIAIVKLQDSVDATLNIKAEVVEQVLELLDTSNQKLECVRFGPAYFGTSKVEQGILYNNSPVPINWVAVLQDDAIGAEVGTDLEMTTDAALLEMGLRNRVKDDISELVSCLPSEGTLGPYEKAAVSLCFSPLYNSNVGEPAKQDYALFMKFEIVGSKNSFIQDQNNKNLLTKDKKQNCVELALTGTGLPVDLTINPGPRFSFKECNMGECVDILCELQNNSLLLPVVFGFRKTANFNMSPSKGKINPGQQQDVMLSFAPHQVGSFKVNQLIDVFGQEAVQDSCSVQLKASPFHQITLCFTGVCKTITKNIEPKFNPGITPSISNETGQFVEVKTYNLRKYSSSARMAVLSAAKTGIHTHKRSRSLDKNALVAFPNDRYASIRPTLRNEQYRTIFTKAERYNYVDPDFAYTEEEEKQIKAHKDYYFQFIQSLRKQRIQKEKERDLADVKDKVDIGIKPAAGLHPQRLSVSDIEVEQNEEKPLQRKSQLLTTRALAEIETRSTTRPVTDGLNVVPSTPEEKEDCNITLTAQQLHQVIIGPSAVNFGEVCVHSVSTRHLNIVNNLPVHIWMQIDIACQELQQTSPLSHVVPPMSRAFVALLFETNALGKFQKSITYSINKKHSGHVLVLGTVVPVALELCTQELVLTPTFSSLTESGFRSTVALRNPRNHPAEFTWKPIITERGIAFSIRPATGTVEAHKELECEVVWHPSFYAPEEGEFDLCVHQGNTARLKCTAKLGPTHVQFAEQHIVFGAVAVNFTTVKTAILRNTGQNHAYFQVFDVYPLPGMTVIPAEGVVPVGGYTELQILFSPNAAMKFDTRVEVAIRNTKTLELRIGGSVEVPQVDMSVVAAYDFCLPVRINNTRAPSPPPSSIPKTPSVSEKHIVTPRPQIVTVDTPSRRVQATAIKTSINDITKMFLLPVAATADNCILTAYPYLALHRSDQQIVLKSGQLNGANGKPQSTGEAILHPCYTPGTLSSSTSSSSTFIVTSSTCEESFSDTLEENLSGKGRNKTDETDPQGRKNTLGFPTFPAEDSEEGHFYHGILKAVQKWFSLYGWPKGSHPISVPQSLRSAVCKVQTSNSPHRKASYQVSHRKDTKTVYDMLFHLSGQMLPGITASQSLPCDLNERVLQLHWQHSTLLTFLKAQGSSLAYIRPEFLLAPEDFRHWIGLQAQLGQLQKDEAKGTDKPQDISLAGLDAISFESLSKRAWTDVLLQIYKVLVLSRVSTNNPSNLFVSENVEHIPKINPDPLSSNIYSTSERKLLTWLNFNYEKMRSIVWRDCSTQGDIPPGRWIINFDLDLLDGLVLAAVLAAYCPFLISTHFLNMYTNPTSLEQCLHNSLVLVNAFRAIGLDIDIQATDISDPNAVMLLMLCVYLYERLPQYLPRKTVDFVGSLHAVTVRQVRLKNSSSKPLVYYATIVGKESADFSLPKGNTVTVLPKGQTNVTVELASRFLHPVEAVLLLTSRATCGAIGATMAFSLRSQINHIIPSGTFKCKSPCYELKKFNLKITNAFNKDGEFRINLVESTNNLMKNAKQDSTKKQDIKSSHLKSVSDLSSRDHINEDRANNQDLDSAAKVNFLNEFFSPMESVVLEAGGSEALELHYLPFHLGKRYCTIILSNEQVGEFVYSVEGKAELPLPLSLLPVQSPHVLRVSSASPGHSREKPTLCFKCSNHCVLEEELKIPLVNEAMERALATVAQQRMSSLEFERRKITGTLESSSVRAAVSTRGMSRKEAQPLQTKLQNKPPYSEYTVEVTMPEHFEIPKTISLPVSVTSRVNLKTAWQANVTENDAVAVPLKFHPKAPGRYPCQIILHSPRDVRVYLIECVVNSEGTEAELEFVTPAHQSVTQDIPLNNQTLQDWKLRGIVKGNGFYGPPVIYVRAGERVQYPLMFRPVFECITLGKLTLQNETDGTEHIFGLKGVGKKPLALDHVVIDCQVRQITQKVLMVPNYTQTRLICKVVSDLPVVSGAPTLDIKAGHTASYPINISSWKRGKHTGVISFIAEDGEQQQTQCDSSGEETDDKQPLRRLSDEASHTLADSNQKVESVDPVQGETHLVLPEQMTSREVWDWLVDHQGDMKRELSVDTVGVEIPITNPTNESLHLDVLLIGPGLIGERSLVLRPKEKHSYLTKFSPTITGRKTGCVIFQSDVVGEFWYELELIAEKPVATTLPELQCELGKWTREFIPLVNPTDETLKLETVNSNPSNFSLEIEPKKPLEEWTFHMSGVGLIPLPMEPLSISTCVGTHSSIIVPFRNPTDDNVLVDVLLTDQEQTMHRLSTSILRQSISKESAFRLPLKQTQGILLTPKEKMDIPLVFTPDTMRLYESLVVVRIVKEDGGSWAYDGPEPDSKPGSIRRAGNNGSIKEIRWVYPIHGIPEAVLSRSSPAVIRCQARNRIEERIEVLLTGSVPGSSASPVVTAKPESLINKQQHRIQTEVHVTEGLATTEEFLYDIQFESDEDKAQLESSVALCLLSKERDTHTGIVTLIFNTIFAPYKPLRCSAFLAVRCATGGIWKFPIQLVSTEPEVDDVINIEAVGLNKVSMVGFRLTSQTRYVEPFTAYFLPGSGSEFEVSPQSGELLPIHSAGTLITVSFSPSMYSKKHRATLVIQTGDMQWMYDINGVQPQYIPPTSQSSRIVSSGVVRATAVQQRNFIRENLQLTTTSVSSPIKGCPLVLRTK</sequence>
<dbReference type="GO" id="GO:0007288">
    <property type="term" value="P:sperm axoneme assembly"/>
    <property type="evidence" value="ECO:0007669"/>
    <property type="project" value="TreeGrafter"/>
</dbReference>
<evidence type="ECO:0000256" key="6">
    <source>
        <dbReference type="SAM" id="MobiDB-lite"/>
    </source>
</evidence>
<dbReference type="Pfam" id="PF26579">
    <property type="entry name" value="Ig_CFAP47"/>
    <property type="match status" value="1"/>
</dbReference>
<name>A0A444U1X4_ACIRT</name>
<accession>A0A444U1X4</accession>
<dbReference type="Gene3D" id="1.10.418.10">
    <property type="entry name" value="Calponin-like domain"/>
    <property type="match status" value="1"/>
</dbReference>
<evidence type="ECO:0000313" key="9">
    <source>
        <dbReference type="Proteomes" id="UP000289886"/>
    </source>
</evidence>
<protein>
    <submittedName>
        <fullName evidence="8">Cilia-and flagella-associated protein 47</fullName>
    </submittedName>
</protein>
<dbReference type="Proteomes" id="UP000289886">
    <property type="component" value="Unassembled WGS sequence"/>
</dbReference>
<keyword evidence="4" id="KW-0969">Cilium</keyword>
<dbReference type="PROSITE" id="PS50021">
    <property type="entry name" value="CH"/>
    <property type="match status" value="1"/>
</dbReference>
<evidence type="ECO:0000256" key="1">
    <source>
        <dbReference type="ARBA" id="ARBA00004138"/>
    </source>
</evidence>
<dbReference type="InterPro" id="IPR001715">
    <property type="entry name" value="CH_dom"/>
</dbReference>
<feature type="compositionally biased region" description="Basic and acidic residues" evidence="6">
    <location>
        <begin position="1735"/>
        <end position="1746"/>
    </location>
</feature>
<dbReference type="EMBL" id="SCEB01215516">
    <property type="protein sequence ID" value="RXM29158.1"/>
    <property type="molecule type" value="Genomic_DNA"/>
</dbReference>
<comment type="subcellular location">
    <subcellularLocation>
        <location evidence="1">Cell projection</location>
        <location evidence="1">Cilium</location>
    </subcellularLocation>
    <subcellularLocation>
        <location evidence="2">Cytoplasm</location>
    </subcellularLocation>
</comment>
<evidence type="ECO:0000313" key="8">
    <source>
        <dbReference type="EMBL" id="RXM29158.1"/>
    </source>
</evidence>
<evidence type="ECO:0000256" key="3">
    <source>
        <dbReference type="ARBA" id="ARBA00022490"/>
    </source>
</evidence>
<organism evidence="8 9">
    <name type="scientific">Acipenser ruthenus</name>
    <name type="common">Sterlet sturgeon</name>
    <dbReference type="NCBI Taxonomy" id="7906"/>
    <lineage>
        <taxon>Eukaryota</taxon>
        <taxon>Metazoa</taxon>
        <taxon>Chordata</taxon>
        <taxon>Craniata</taxon>
        <taxon>Vertebrata</taxon>
        <taxon>Euteleostomi</taxon>
        <taxon>Actinopterygii</taxon>
        <taxon>Chondrostei</taxon>
        <taxon>Acipenseriformes</taxon>
        <taxon>Acipenseridae</taxon>
        <taxon>Acipenser</taxon>
    </lineage>
</organism>
<comment type="caution">
    <text evidence="8">The sequence shown here is derived from an EMBL/GenBank/DDBJ whole genome shotgun (WGS) entry which is preliminary data.</text>
</comment>
<dbReference type="InterPro" id="IPR056343">
    <property type="entry name" value="CFAP47_dom"/>
</dbReference>
<dbReference type="PANTHER" id="PTHR45912">
    <property type="entry name" value="CILIA- AND FLAGELLA-ASSOCIATED PROTEIN 47"/>
    <property type="match status" value="1"/>
</dbReference>
<reference evidence="8 9" key="1">
    <citation type="submission" date="2019-01" db="EMBL/GenBank/DDBJ databases">
        <title>Draft Genome and Complete Hox-Cluster Characterization of the Sterlet Sturgeon (Acipenser ruthenus).</title>
        <authorList>
            <person name="Wei Q."/>
        </authorList>
    </citation>
    <scope>NUCLEOTIDE SEQUENCE [LARGE SCALE GENOMIC DNA]</scope>
    <source>
        <strain evidence="8">WHYD16114868_AA</strain>
        <tissue evidence="8">Blood</tissue>
    </source>
</reference>